<feature type="transmembrane region" description="Helical" evidence="5">
    <location>
        <begin position="63"/>
        <end position="81"/>
    </location>
</feature>
<evidence type="ECO:0000256" key="2">
    <source>
        <dbReference type="ARBA" id="ARBA00022692"/>
    </source>
</evidence>
<evidence type="ECO:0000256" key="5">
    <source>
        <dbReference type="SAM" id="Phobius"/>
    </source>
</evidence>
<keyword evidence="4 5" id="KW-0472">Membrane</keyword>
<accession>A0A1Q5ZW89</accession>
<dbReference type="STRING" id="1302689.RG47T_1482"/>
<dbReference type="Pfam" id="PF07291">
    <property type="entry name" value="MauE"/>
    <property type="match status" value="1"/>
</dbReference>
<evidence type="ECO:0000256" key="3">
    <source>
        <dbReference type="ARBA" id="ARBA00022989"/>
    </source>
</evidence>
<feature type="transmembrane region" description="Helical" evidence="5">
    <location>
        <begin position="21"/>
        <end position="43"/>
    </location>
</feature>
<feature type="domain" description="Methylamine utilisation protein MauE" evidence="6">
    <location>
        <begin position="20"/>
        <end position="146"/>
    </location>
</feature>
<comment type="caution">
    <text evidence="7">The sequence shown here is derived from an EMBL/GenBank/DDBJ whole genome shotgun (WGS) entry which is preliminary data.</text>
</comment>
<comment type="subcellular location">
    <subcellularLocation>
        <location evidence="1">Membrane</location>
        <topology evidence="1">Multi-pass membrane protein</topology>
    </subcellularLocation>
</comment>
<feature type="transmembrane region" description="Helical" evidence="5">
    <location>
        <begin position="128"/>
        <end position="148"/>
    </location>
</feature>
<gene>
    <name evidence="7" type="ORF">RG47T_1482</name>
</gene>
<dbReference type="AlphaFoldDB" id="A0A1Q5ZW89"/>
<reference evidence="7 8" key="1">
    <citation type="submission" date="2016-11" db="EMBL/GenBank/DDBJ databases">
        <title>Whole Genome Sequencing of Mucilaginibacter polytrichastri RG4-7(T) isolated from the moss sample.</title>
        <authorList>
            <person name="Li Y."/>
        </authorList>
    </citation>
    <scope>NUCLEOTIDE SEQUENCE [LARGE SCALE GENOMIC DNA]</scope>
    <source>
        <strain evidence="7 8">RG4-7</strain>
    </source>
</reference>
<keyword evidence="3 5" id="KW-1133">Transmembrane helix</keyword>
<dbReference type="Proteomes" id="UP000186720">
    <property type="component" value="Unassembled WGS sequence"/>
</dbReference>
<dbReference type="UniPathway" id="UPA00895"/>
<feature type="transmembrane region" description="Helical" evidence="5">
    <location>
        <begin position="88"/>
        <end position="108"/>
    </location>
</feature>
<evidence type="ECO:0000256" key="4">
    <source>
        <dbReference type="ARBA" id="ARBA00023136"/>
    </source>
</evidence>
<keyword evidence="2 5" id="KW-0812">Transmembrane</keyword>
<dbReference type="InterPro" id="IPR009908">
    <property type="entry name" value="Methylamine_util_MauE"/>
</dbReference>
<organism evidence="7 8">
    <name type="scientific">Mucilaginibacter polytrichastri</name>
    <dbReference type="NCBI Taxonomy" id="1302689"/>
    <lineage>
        <taxon>Bacteria</taxon>
        <taxon>Pseudomonadati</taxon>
        <taxon>Bacteroidota</taxon>
        <taxon>Sphingobacteriia</taxon>
        <taxon>Sphingobacteriales</taxon>
        <taxon>Sphingobacteriaceae</taxon>
        <taxon>Mucilaginibacter</taxon>
    </lineage>
</organism>
<dbReference type="GO" id="GO:0030416">
    <property type="term" value="P:methylamine metabolic process"/>
    <property type="evidence" value="ECO:0007669"/>
    <property type="project" value="InterPro"/>
</dbReference>
<proteinExistence type="predicted"/>
<sequence>MHSKAAGLLKSKIKQMKRETILKTLTGTIAVMFGYAAAIKLADYPKSRGEMLNQVFPQQVAEVLTWLIPTIEILLVILLLLPASRKIAAWTSLVLLSAFTGYIILATNDVFSRTPCSCGGILWDGASYFAQLIFNTCFIILSLICLNIENGWIKSMSWFHLKHKKQLVSNSA</sequence>
<protein>
    <recommendedName>
        <fullName evidence="6">Methylamine utilisation protein MauE domain-containing protein</fullName>
    </recommendedName>
</protein>
<dbReference type="GO" id="GO:0016020">
    <property type="term" value="C:membrane"/>
    <property type="evidence" value="ECO:0007669"/>
    <property type="project" value="UniProtKB-SubCell"/>
</dbReference>
<evidence type="ECO:0000259" key="6">
    <source>
        <dbReference type="Pfam" id="PF07291"/>
    </source>
</evidence>
<keyword evidence="8" id="KW-1185">Reference proteome</keyword>
<evidence type="ECO:0000313" key="8">
    <source>
        <dbReference type="Proteomes" id="UP000186720"/>
    </source>
</evidence>
<evidence type="ECO:0000256" key="1">
    <source>
        <dbReference type="ARBA" id="ARBA00004141"/>
    </source>
</evidence>
<name>A0A1Q5ZW89_9SPHI</name>
<evidence type="ECO:0000313" key="7">
    <source>
        <dbReference type="EMBL" id="OKS86035.1"/>
    </source>
</evidence>
<dbReference type="EMBL" id="MPPL01000001">
    <property type="protein sequence ID" value="OKS86035.1"/>
    <property type="molecule type" value="Genomic_DNA"/>
</dbReference>